<dbReference type="SUPFAM" id="SSF46785">
    <property type="entry name" value="Winged helix' DNA-binding domain"/>
    <property type="match status" value="1"/>
</dbReference>
<evidence type="ECO:0000259" key="5">
    <source>
        <dbReference type="PROSITE" id="PS50949"/>
    </source>
</evidence>
<dbReference type="Pfam" id="PF07729">
    <property type="entry name" value="FCD"/>
    <property type="match status" value="1"/>
</dbReference>
<dbReference type="CDD" id="cd07377">
    <property type="entry name" value="WHTH_GntR"/>
    <property type="match status" value="1"/>
</dbReference>
<dbReference type="PROSITE" id="PS50949">
    <property type="entry name" value="HTH_GNTR"/>
    <property type="match status" value="1"/>
</dbReference>
<dbReference type="PANTHER" id="PTHR43537">
    <property type="entry name" value="TRANSCRIPTIONAL REGULATOR, GNTR FAMILY"/>
    <property type="match status" value="1"/>
</dbReference>
<dbReference type="Gene3D" id="1.20.120.530">
    <property type="entry name" value="GntR ligand-binding domain-like"/>
    <property type="match status" value="1"/>
</dbReference>
<dbReference type="InterPro" id="IPR011711">
    <property type="entry name" value="GntR_C"/>
</dbReference>
<reference evidence="6 7" key="1">
    <citation type="journal article" date="2019" name="Int. J. Syst. Evol. Microbiol.">
        <title>The Global Catalogue of Microorganisms (GCM) 10K type strain sequencing project: providing services to taxonomists for standard genome sequencing and annotation.</title>
        <authorList>
            <consortium name="The Broad Institute Genomics Platform"/>
            <consortium name="The Broad Institute Genome Sequencing Center for Infectious Disease"/>
            <person name="Wu L."/>
            <person name="Ma J."/>
        </authorList>
    </citation>
    <scope>NUCLEOTIDE SEQUENCE [LARGE SCALE GENOMIC DNA]</scope>
    <source>
        <strain evidence="6 7">JCM 13929</strain>
    </source>
</reference>
<evidence type="ECO:0000256" key="1">
    <source>
        <dbReference type="ARBA" id="ARBA00023015"/>
    </source>
</evidence>
<proteinExistence type="predicted"/>
<protein>
    <recommendedName>
        <fullName evidence="5">HTH gntR-type domain-containing protein</fullName>
    </recommendedName>
</protein>
<name>A0ABN2FPS0_9ACTN</name>
<gene>
    <name evidence="6" type="ORF">GCM10009733_061940</name>
</gene>
<dbReference type="Gene3D" id="1.10.10.10">
    <property type="entry name" value="Winged helix-like DNA-binding domain superfamily/Winged helix DNA-binding domain"/>
    <property type="match status" value="1"/>
</dbReference>
<dbReference type="SMART" id="SM00895">
    <property type="entry name" value="FCD"/>
    <property type="match status" value="1"/>
</dbReference>
<accession>A0ABN2FPS0</accession>
<dbReference type="EMBL" id="BAAAMU010000053">
    <property type="protein sequence ID" value="GAA1656016.1"/>
    <property type="molecule type" value="Genomic_DNA"/>
</dbReference>
<dbReference type="InterPro" id="IPR008920">
    <property type="entry name" value="TF_FadR/GntR_C"/>
</dbReference>
<feature type="domain" description="HTH gntR-type" evidence="5">
    <location>
        <begin position="8"/>
        <end position="75"/>
    </location>
</feature>
<keyword evidence="3" id="KW-0804">Transcription</keyword>
<organism evidence="6 7">
    <name type="scientific">Nonomuraea maheshkhaliensis</name>
    <dbReference type="NCBI Taxonomy" id="419590"/>
    <lineage>
        <taxon>Bacteria</taxon>
        <taxon>Bacillati</taxon>
        <taxon>Actinomycetota</taxon>
        <taxon>Actinomycetes</taxon>
        <taxon>Streptosporangiales</taxon>
        <taxon>Streptosporangiaceae</taxon>
        <taxon>Nonomuraea</taxon>
    </lineage>
</organism>
<dbReference type="Pfam" id="PF00392">
    <property type="entry name" value="GntR"/>
    <property type="match status" value="1"/>
</dbReference>
<evidence type="ECO:0000313" key="6">
    <source>
        <dbReference type="EMBL" id="GAA1656016.1"/>
    </source>
</evidence>
<feature type="compositionally biased region" description="Low complexity" evidence="4">
    <location>
        <begin position="125"/>
        <end position="163"/>
    </location>
</feature>
<dbReference type="SMART" id="SM00345">
    <property type="entry name" value="HTH_GNTR"/>
    <property type="match status" value="1"/>
</dbReference>
<keyword evidence="1" id="KW-0805">Transcription regulation</keyword>
<sequence length="285" mass="29861">MTLGASHQTLRDEVTAELRRRILTGELAQGERLVEDRLAAALGVSRNPVRESIRVLAAEGFIQVVPRIGATVARLSAEEGEELFDVRMAVEGLAARLAARKRGLALAAGLDSASGLDCASGLGSASSLDSASGSGPTSTPSSRSGSRSGSRSRSGPTSGSRPGADPGPDTSTRLRQVLDQAKEAVESGRLEEVADLNTAFHLAVGEAAGNSYLALMMKPMLQRAQWIFSQTAAVRAPHSWQEHLSLFEAIEAGDEDEAQARAVAHVAAARRSFLASTRAPKPAND</sequence>
<keyword evidence="7" id="KW-1185">Reference proteome</keyword>
<dbReference type="InterPro" id="IPR036388">
    <property type="entry name" value="WH-like_DNA-bd_sf"/>
</dbReference>
<evidence type="ECO:0000313" key="7">
    <source>
        <dbReference type="Proteomes" id="UP001500064"/>
    </source>
</evidence>
<keyword evidence="2" id="KW-0238">DNA-binding</keyword>
<evidence type="ECO:0000256" key="3">
    <source>
        <dbReference type="ARBA" id="ARBA00023163"/>
    </source>
</evidence>
<evidence type="ECO:0000256" key="4">
    <source>
        <dbReference type="SAM" id="MobiDB-lite"/>
    </source>
</evidence>
<dbReference type="SUPFAM" id="SSF48008">
    <property type="entry name" value="GntR ligand-binding domain-like"/>
    <property type="match status" value="1"/>
</dbReference>
<feature type="region of interest" description="Disordered" evidence="4">
    <location>
        <begin position="125"/>
        <end position="172"/>
    </location>
</feature>
<dbReference type="Proteomes" id="UP001500064">
    <property type="component" value="Unassembled WGS sequence"/>
</dbReference>
<comment type="caution">
    <text evidence="6">The sequence shown here is derived from an EMBL/GenBank/DDBJ whole genome shotgun (WGS) entry which is preliminary data.</text>
</comment>
<dbReference type="InterPro" id="IPR000524">
    <property type="entry name" value="Tscrpt_reg_HTH_GntR"/>
</dbReference>
<evidence type="ECO:0000256" key="2">
    <source>
        <dbReference type="ARBA" id="ARBA00023125"/>
    </source>
</evidence>
<dbReference type="PANTHER" id="PTHR43537:SF24">
    <property type="entry name" value="GLUCONATE OPERON TRANSCRIPTIONAL REPRESSOR"/>
    <property type="match status" value="1"/>
</dbReference>
<dbReference type="InterPro" id="IPR036390">
    <property type="entry name" value="WH_DNA-bd_sf"/>
</dbReference>